<protein>
    <recommendedName>
        <fullName evidence="4">phenylalanine--tRNA ligase</fullName>
        <ecNumber evidence="4">6.1.1.20</ecNumber>
    </recommendedName>
    <alternativeName>
        <fullName evidence="13">Phenylalanyl-tRNA synthetase beta subunit</fullName>
    </alternativeName>
</protein>
<sequence length="649" mass="71893">MPTLAVAKEYLGQLLGRSYTDEQFDELCFQFGVELDGITSEREMYMREQGKTAGGGKAINADHLCDEVIYKIDTPANRYDLLSAEGMAIALKVFLGAMPLPAYKVHHAANPLYHMVVRKEVRQVRDYIVCAVLKNIHFTERSYNSFIDFQEKLHSGLARRRTLVSVGTHDLDKIANNHHFIYTAKPREKIQFVPLNQTRLLDCTGDGLAQYYAEERHISQFVPLVAPFPAYPVVLDSTGETVLSLPPIINSATSCISGNTKNIFIECTATDHYKAHVLVNQMVCAFSSLCEDPFTVEAVRVQYEEPAPDGTKECVCPDLSDREETISLAKVNQFIGVQIPSRDACEALLKKMMYLTNVHGAAAPADADAITVRVPAVRSDVLATPDVMEDVAIAYGYANIEYKECHTHGDVTQTPLNKVAQLLRQELASAGYVELLTFSLCSRDDAFAHLRRVDADTAVHIANPQTFEFQVCRPSLLPGMLKTTAANKAQPLPHRFFECADVVLLDNAVNFPAALEPTLAPHEAVYPSPGARNQRHVAALHCSSNSSSFECIHALTEYTLMKLSIPRVDSTKDSEPQYAYEFVASADGAFFPGRAVDVVLHVRRGTTVERIVIGQLGVIHPEVLKAYDISFPCSYMELNIQFACRPVAN</sequence>
<reference evidence="15 16" key="1">
    <citation type="journal article" date="2013" name="PLoS ONE">
        <title>Predicting the Proteins of Angomonas deanei, Strigomonas culicis and Their Respective Endosymbionts Reveals New Aspects of the Trypanosomatidae Family.</title>
        <authorList>
            <person name="Motta M.C."/>
            <person name="Martins A.C."/>
            <person name="de Souza S.S."/>
            <person name="Catta-Preta C.M."/>
            <person name="Silva R."/>
            <person name="Klein C.C."/>
            <person name="de Almeida L.G."/>
            <person name="de Lima Cunha O."/>
            <person name="Ciapina L.P."/>
            <person name="Brocchi M."/>
            <person name="Colabardini A.C."/>
            <person name="de Araujo Lima B."/>
            <person name="Machado C.R."/>
            <person name="de Almeida Soares C.M."/>
            <person name="Probst C.M."/>
            <person name="de Menezes C.B."/>
            <person name="Thompson C.E."/>
            <person name="Bartholomeu D.C."/>
            <person name="Gradia D.F."/>
            <person name="Pavoni D.P."/>
            <person name="Grisard E.C."/>
            <person name="Fantinatti-Garboggini F."/>
            <person name="Marchini F.K."/>
            <person name="Rodrigues-Luiz G.F."/>
            <person name="Wagner G."/>
            <person name="Goldman G.H."/>
            <person name="Fietto J.L."/>
            <person name="Elias M.C."/>
            <person name="Goldman M.H."/>
            <person name="Sagot M.F."/>
            <person name="Pereira M."/>
            <person name="Stoco P.H."/>
            <person name="de Mendonca-Neto R.P."/>
            <person name="Teixeira S.M."/>
            <person name="Maciel T.E."/>
            <person name="de Oliveira Mendes T.A."/>
            <person name="Urmenyi T.P."/>
            <person name="de Souza W."/>
            <person name="Schenkman S."/>
            <person name="de Vasconcelos A.T."/>
        </authorList>
    </citation>
    <scope>NUCLEOTIDE SEQUENCE [LARGE SCALE GENOMIC DNA]</scope>
</reference>
<evidence type="ECO:0000313" key="16">
    <source>
        <dbReference type="Proteomes" id="UP000015354"/>
    </source>
</evidence>
<proteinExistence type="inferred from homology"/>
<dbReference type="SUPFAM" id="SSF55681">
    <property type="entry name" value="Class II aaRS and biotin synthetases"/>
    <property type="match status" value="1"/>
</dbReference>
<keyword evidence="11" id="KW-0648">Protein biosynthesis</keyword>
<evidence type="ECO:0000256" key="4">
    <source>
        <dbReference type="ARBA" id="ARBA00012814"/>
    </source>
</evidence>
<dbReference type="InterPro" id="IPR045060">
    <property type="entry name" value="Phe-tRNA-ligase_IIc_bsu"/>
</dbReference>
<dbReference type="AlphaFoldDB" id="S9VIL9"/>
<dbReference type="InterPro" id="IPR041616">
    <property type="entry name" value="PheRS_beta_core"/>
</dbReference>
<dbReference type="GO" id="GO:0009328">
    <property type="term" value="C:phenylalanine-tRNA ligase complex"/>
    <property type="evidence" value="ECO:0007669"/>
    <property type="project" value="TreeGrafter"/>
</dbReference>
<name>S9VIL9_9TRYP</name>
<dbReference type="FunFam" id="3.50.40.10:FF:000002">
    <property type="entry name" value="phenylalanine--tRNA ligase beta subunit"/>
    <property type="match status" value="1"/>
</dbReference>
<evidence type="ECO:0000259" key="14">
    <source>
        <dbReference type="PROSITE" id="PS51483"/>
    </source>
</evidence>
<dbReference type="InterPro" id="IPR040659">
    <property type="entry name" value="PhetRS_B1"/>
</dbReference>
<dbReference type="GO" id="GO:0004826">
    <property type="term" value="F:phenylalanine-tRNA ligase activity"/>
    <property type="evidence" value="ECO:0007669"/>
    <property type="project" value="UniProtKB-EC"/>
</dbReference>
<dbReference type="EMBL" id="ATMH01007879">
    <property type="protein sequence ID" value="EPY23080.1"/>
    <property type="molecule type" value="Genomic_DNA"/>
</dbReference>
<evidence type="ECO:0000256" key="9">
    <source>
        <dbReference type="ARBA" id="ARBA00022840"/>
    </source>
</evidence>
<dbReference type="GO" id="GO:0003723">
    <property type="term" value="F:RNA binding"/>
    <property type="evidence" value="ECO:0007669"/>
    <property type="project" value="InterPro"/>
</dbReference>
<dbReference type="Proteomes" id="UP000015354">
    <property type="component" value="Unassembled WGS sequence"/>
</dbReference>
<evidence type="ECO:0000256" key="7">
    <source>
        <dbReference type="ARBA" id="ARBA00022723"/>
    </source>
</evidence>
<keyword evidence="9" id="KW-0067">ATP-binding</keyword>
<keyword evidence="6" id="KW-0436">Ligase</keyword>
<keyword evidence="7" id="KW-0479">Metal-binding</keyword>
<dbReference type="PANTHER" id="PTHR10947:SF0">
    <property type="entry name" value="PHENYLALANINE--TRNA LIGASE BETA SUBUNIT"/>
    <property type="match status" value="1"/>
</dbReference>
<evidence type="ECO:0000313" key="15">
    <source>
        <dbReference type="EMBL" id="EPY23080.1"/>
    </source>
</evidence>
<dbReference type="GO" id="GO:0005524">
    <property type="term" value="F:ATP binding"/>
    <property type="evidence" value="ECO:0007669"/>
    <property type="project" value="UniProtKB-KW"/>
</dbReference>
<dbReference type="SUPFAM" id="SSF46955">
    <property type="entry name" value="Putative DNA-binding domain"/>
    <property type="match status" value="2"/>
</dbReference>
<dbReference type="GO" id="GO:0006432">
    <property type="term" value="P:phenylalanyl-tRNA aminoacylation"/>
    <property type="evidence" value="ECO:0007669"/>
    <property type="project" value="InterPro"/>
</dbReference>
<dbReference type="Gene3D" id="3.30.930.10">
    <property type="entry name" value="Bira Bifunctional Protein, Domain 2"/>
    <property type="match status" value="1"/>
</dbReference>
<dbReference type="Gene3D" id="3.50.40.10">
    <property type="entry name" value="Phenylalanyl-trna Synthetase, Chain B, domain 3"/>
    <property type="match status" value="1"/>
</dbReference>
<gene>
    <name evidence="15" type="ORF">STCU_07879</name>
</gene>
<evidence type="ECO:0000256" key="6">
    <source>
        <dbReference type="ARBA" id="ARBA00022598"/>
    </source>
</evidence>
<comment type="cofactor">
    <cofactor evidence="1">
        <name>Mg(2+)</name>
        <dbReference type="ChEBI" id="CHEBI:18420"/>
    </cofactor>
</comment>
<evidence type="ECO:0000256" key="11">
    <source>
        <dbReference type="ARBA" id="ARBA00022917"/>
    </source>
</evidence>
<dbReference type="InterPro" id="IPR005146">
    <property type="entry name" value="B3/B4_tRNA-bd"/>
</dbReference>
<dbReference type="SMART" id="SM00873">
    <property type="entry name" value="B3_4"/>
    <property type="match status" value="1"/>
</dbReference>
<dbReference type="PANTHER" id="PTHR10947">
    <property type="entry name" value="PHENYLALANYL-TRNA SYNTHETASE BETA CHAIN AND LEUCINE-RICH REPEAT-CONTAINING PROTEIN 47"/>
    <property type="match status" value="1"/>
</dbReference>
<comment type="caution">
    <text evidence="15">The sequence shown here is derived from an EMBL/GenBank/DDBJ whole genome shotgun (WGS) entry which is preliminary data.</text>
</comment>
<keyword evidence="12 15" id="KW-0030">Aminoacyl-tRNA synthetase</keyword>
<evidence type="ECO:0000256" key="1">
    <source>
        <dbReference type="ARBA" id="ARBA00001946"/>
    </source>
</evidence>
<organism evidence="15 16">
    <name type="scientific">Strigomonas culicis</name>
    <dbReference type="NCBI Taxonomy" id="28005"/>
    <lineage>
        <taxon>Eukaryota</taxon>
        <taxon>Discoba</taxon>
        <taxon>Euglenozoa</taxon>
        <taxon>Kinetoplastea</taxon>
        <taxon>Metakinetoplastina</taxon>
        <taxon>Trypanosomatida</taxon>
        <taxon>Trypanosomatidae</taxon>
        <taxon>Strigomonadinae</taxon>
        <taxon>Strigomonas</taxon>
    </lineage>
</organism>
<dbReference type="Gene3D" id="3.30.56.10">
    <property type="match status" value="2"/>
</dbReference>
<keyword evidence="5" id="KW-0963">Cytoplasm</keyword>
<evidence type="ECO:0000256" key="3">
    <source>
        <dbReference type="ARBA" id="ARBA00007438"/>
    </source>
</evidence>
<comment type="similarity">
    <text evidence="3">Belongs to the phenylalanyl-tRNA synthetase beta subunit family. Type 2 subfamily.</text>
</comment>
<dbReference type="InterPro" id="IPR005147">
    <property type="entry name" value="tRNA_synthase_B5-dom"/>
</dbReference>
<dbReference type="Pfam" id="PF03484">
    <property type="entry name" value="B5"/>
    <property type="match status" value="1"/>
</dbReference>
<evidence type="ECO:0000256" key="10">
    <source>
        <dbReference type="ARBA" id="ARBA00022842"/>
    </source>
</evidence>
<dbReference type="InterPro" id="IPR045864">
    <property type="entry name" value="aa-tRNA-synth_II/BPL/LPL"/>
</dbReference>
<evidence type="ECO:0000256" key="12">
    <source>
        <dbReference type="ARBA" id="ARBA00023146"/>
    </source>
</evidence>
<dbReference type="NCBIfam" id="TIGR00471">
    <property type="entry name" value="pheT_arch"/>
    <property type="match status" value="1"/>
</dbReference>
<evidence type="ECO:0000256" key="8">
    <source>
        <dbReference type="ARBA" id="ARBA00022741"/>
    </source>
</evidence>
<dbReference type="Pfam" id="PF17759">
    <property type="entry name" value="tRNA_synthFbeta"/>
    <property type="match status" value="1"/>
</dbReference>
<dbReference type="GO" id="GO:0000287">
    <property type="term" value="F:magnesium ion binding"/>
    <property type="evidence" value="ECO:0007669"/>
    <property type="project" value="InterPro"/>
</dbReference>
<dbReference type="CDD" id="cd00769">
    <property type="entry name" value="PheRS_beta_core"/>
    <property type="match status" value="1"/>
</dbReference>
<dbReference type="InterPro" id="IPR004531">
    <property type="entry name" value="Phe-tRNA-synth_IIc_bsu_arc_euk"/>
</dbReference>
<evidence type="ECO:0000256" key="2">
    <source>
        <dbReference type="ARBA" id="ARBA00004496"/>
    </source>
</evidence>
<dbReference type="SMART" id="SM00874">
    <property type="entry name" value="B5"/>
    <property type="match status" value="1"/>
</dbReference>
<dbReference type="EC" id="6.1.1.20" evidence="4"/>
<feature type="domain" description="B5" evidence="14">
    <location>
        <begin position="319"/>
        <end position="402"/>
    </location>
</feature>
<evidence type="ECO:0000256" key="13">
    <source>
        <dbReference type="ARBA" id="ARBA00033189"/>
    </source>
</evidence>
<comment type="subcellular location">
    <subcellularLocation>
        <location evidence="2">Cytoplasm</location>
    </subcellularLocation>
</comment>
<keyword evidence="16" id="KW-1185">Reference proteome</keyword>
<dbReference type="Pfam" id="PF03483">
    <property type="entry name" value="B3_4"/>
    <property type="match status" value="1"/>
</dbReference>
<keyword evidence="8" id="KW-0547">Nucleotide-binding</keyword>
<dbReference type="InterPro" id="IPR009061">
    <property type="entry name" value="DNA-bd_dom_put_sf"/>
</dbReference>
<dbReference type="OrthoDB" id="1698572at2759"/>
<dbReference type="InterPro" id="IPR020825">
    <property type="entry name" value="Phe-tRNA_synthase-like_B3/B4"/>
</dbReference>
<dbReference type="PROSITE" id="PS51483">
    <property type="entry name" value="B5"/>
    <property type="match status" value="1"/>
</dbReference>
<dbReference type="Pfam" id="PF18262">
    <property type="entry name" value="PhetRS_B1"/>
    <property type="match status" value="1"/>
</dbReference>
<accession>S9VIL9</accession>
<keyword evidence="10" id="KW-0460">Magnesium</keyword>
<evidence type="ECO:0000256" key="5">
    <source>
        <dbReference type="ARBA" id="ARBA00022490"/>
    </source>
</evidence>